<proteinExistence type="predicted"/>
<dbReference type="Gene3D" id="3.30.1380.10">
    <property type="match status" value="1"/>
</dbReference>
<dbReference type="InterPro" id="IPR009045">
    <property type="entry name" value="Zn_M74/Hedgehog-like"/>
</dbReference>
<organism evidence="3 4">
    <name type="scientific">Anaerocolumna aminovalerica</name>
    <dbReference type="NCBI Taxonomy" id="1527"/>
    <lineage>
        <taxon>Bacteria</taxon>
        <taxon>Bacillati</taxon>
        <taxon>Bacillota</taxon>
        <taxon>Clostridia</taxon>
        <taxon>Lachnospirales</taxon>
        <taxon>Lachnospiraceae</taxon>
        <taxon>Anaerocolumna</taxon>
    </lineage>
</organism>
<feature type="compositionally biased region" description="Basic and acidic residues" evidence="1">
    <location>
        <begin position="330"/>
        <end position="388"/>
    </location>
</feature>
<dbReference type="SUPFAM" id="SSF55166">
    <property type="entry name" value="Hedgehog/DD-peptidase"/>
    <property type="match status" value="1"/>
</dbReference>
<reference evidence="3 4" key="1">
    <citation type="submission" date="2016-10" db="EMBL/GenBank/DDBJ databases">
        <authorList>
            <person name="de Groot N.N."/>
        </authorList>
    </citation>
    <scope>NUCLEOTIDE SEQUENCE [LARGE SCALE GENOMIC DNA]</scope>
    <source>
        <strain evidence="3 4">DSM 1283</strain>
    </source>
</reference>
<name>A0A1I5GWY4_9FIRM</name>
<dbReference type="InterPro" id="IPR003709">
    <property type="entry name" value="VanY-like_core_dom"/>
</dbReference>
<dbReference type="GO" id="GO:0006508">
    <property type="term" value="P:proteolysis"/>
    <property type="evidence" value="ECO:0007669"/>
    <property type="project" value="InterPro"/>
</dbReference>
<evidence type="ECO:0000313" key="3">
    <source>
        <dbReference type="EMBL" id="SFO40423.1"/>
    </source>
</evidence>
<dbReference type="EMBL" id="FOWD01000023">
    <property type="protein sequence ID" value="SFO40423.1"/>
    <property type="molecule type" value="Genomic_DNA"/>
</dbReference>
<dbReference type="AlphaFoldDB" id="A0A1I5GWY4"/>
<keyword evidence="4" id="KW-1185">Reference proteome</keyword>
<sequence length="439" mass="49249">MKRRRKRLMRKVVIVGAPIAIIITLSYASIAFLSQASEATFAYEHYFDDEDPDSKSGYDYINAHKSEGRDLGKSEDVIFTVPAKLDTTPSSITALVNKELRLPEEYIPEDLVVPNVYFNFNHFDEKKQMRSEAGKALEELFEGAAKEDIILCGVSGYRSYQRQYEIFTNNVRTKGMEHTSKYSAVPGYSEHQTGLSIDVSSKSVNYRLDSSFAETAEGKWLAENAHHYGYIIRFPEGKSKITGYSYEPWHIRYVGKDLATFLYKNDLTLEEYYGFEPSFDYSDSISYDNLVDYGIDLDDVKNKPKVTPTPPVAPEKEDGKDKEDEEASEDKDKKKDDKEEGSKPDKNKGKPDKDKTNGDNTGKEDIKDGSKDPNKGNENTGKEEENKDPNAGQEPEDGQNTTPTPTPDPNGGTEGETDFPADSNTNEIPESTVTPITGE</sequence>
<evidence type="ECO:0000313" key="4">
    <source>
        <dbReference type="Proteomes" id="UP000198806"/>
    </source>
</evidence>
<gene>
    <name evidence="3" type="ORF">SAMN04489757_12321</name>
</gene>
<evidence type="ECO:0000256" key="1">
    <source>
        <dbReference type="SAM" id="MobiDB-lite"/>
    </source>
</evidence>
<dbReference type="PANTHER" id="PTHR34385:SF1">
    <property type="entry name" value="PEPTIDOGLYCAN L-ALANYL-D-GLUTAMATE ENDOPEPTIDASE CWLK"/>
    <property type="match status" value="1"/>
</dbReference>
<dbReference type="CDD" id="cd14852">
    <property type="entry name" value="LD-carboxypeptidase"/>
    <property type="match status" value="1"/>
</dbReference>
<dbReference type="Proteomes" id="UP000198806">
    <property type="component" value="Unassembled WGS sequence"/>
</dbReference>
<dbReference type="InterPro" id="IPR058193">
    <property type="entry name" value="VanY/YodJ_core_dom"/>
</dbReference>
<keyword evidence="3" id="KW-0378">Hydrolase</keyword>
<keyword evidence="3" id="KW-0645">Protease</keyword>
<feature type="compositionally biased region" description="Polar residues" evidence="1">
    <location>
        <begin position="422"/>
        <end position="439"/>
    </location>
</feature>
<keyword evidence="3" id="KW-0121">Carboxypeptidase</keyword>
<feature type="domain" description="D-alanyl-D-alanine carboxypeptidase-like core" evidence="2">
    <location>
        <begin position="127"/>
        <end position="256"/>
    </location>
</feature>
<dbReference type="GO" id="GO:0004180">
    <property type="term" value="F:carboxypeptidase activity"/>
    <property type="evidence" value="ECO:0007669"/>
    <property type="project" value="UniProtKB-KW"/>
</dbReference>
<dbReference type="STRING" id="1527.SAMN04489757_12321"/>
<accession>A0A1I5GWY4</accession>
<dbReference type="InterPro" id="IPR052179">
    <property type="entry name" value="DD-CPase-like"/>
</dbReference>
<feature type="region of interest" description="Disordered" evidence="1">
    <location>
        <begin position="299"/>
        <end position="439"/>
    </location>
</feature>
<dbReference type="RefSeq" id="WP_207650150.1">
    <property type="nucleotide sequence ID" value="NZ_BAABFM010000007.1"/>
</dbReference>
<dbReference type="Pfam" id="PF02557">
    <property type="entry name" value="VanY"/>
    <property type="match status" value="1"/>
</dbReference>
<evidence type="ECO:0000259" key="2">
    <source>
        <dbReference type="Pfam" id="PF02557"/>
    </source>
</evidence>
<protein>
    <submittedName>
        <fullName evidence="3">LD-carboxypeptidase LdcB, LAS superfamily</fullName>
    </submittedName>
</protein>
<dbReference type="PANTHER" id="PTHR34385">
    <property type="entry name" value="D-ALANYL-D-ALANINE CARBOXYPEPTIDASE"/>
    <property type="match status" value="1"/>
</dbReference>